<dbReference type="EMBL" id="ARZY01000008">
    <property type="protein sequence ID" value="EWH10866.1"/>
    <property type="molecule type" value="Genomic_DNA"/>
</dbReference>
<keyword evidence="4" id="KW-0732">Signal</keyword>
<dbReference type="AlphaFoldDB" id="W7QG35"/>
<feature type="chain" id="PRO_5004900772" description="Peptidase C39 domain-containing protein" evidence="4">
    <location>
        <begin position="29"/>
        <end position="328"/>
    </location>
</feature>
<gene>
    <name evidence="6" type="ORF">DS2_06231</name>
</gene>
<evidence type="ECO:0000313" key="6">
    <source>
        <dbReference type="EMBL" id="EWH10866.1"/>
    </source>
</evidence>
<dbReference type="Gene3D" id="3.90.70.10">
    <property type="entry name" value="Cysteine proteinases"/>
    <property type="match status" value="1"/>
</dbReference>
<dbReference type="InterPro" id="IPR005074">
    <property type="entry name" value="Peptidase_C39"/>
</dbReference>
<dbReference type="SMART" id="SM00028">
    <property type="entry name" value="TPR"/>
    <property type="match status" value="3"/>
</dbReference>
<feature type="signal peptide" evidence="4">
    <location>
        <begin position="1"/>
        <end position="28"/>
    </location>
</feature>
<dbReference type="PATRIC" id="fig|1328313.3.peg.1279"/>
<dbReference type="PROSITE" id="PS50005">
    <property type="entry name" value="TPR"/>
    <property type="match status" value="1"/>
</dbReference>
<organism evidence="6 7">
    <name type="scientific">Catenovulum agarivorans DS-2</name>
    <dbReference type="NCBI Taxonomy" id="1328313"/>
    <lineage>
        <taxon>Bacteria</taxon>
        <taxon>Pseudomonadati</taxon>
        <taxon>Pseudomonadota</taxon>
        <taxon>Gammaproteobacteria</taxon>
        <taxon>Alteromonadales</taxon>
        <taxon>Alteromonadaceae</taxon>
        <taxon>Catenovulum</taxon>
    </lineage>
</organism>
<dbReference type="PANTHER" id="PTHR44943">
    <property type="entry name" value="CELLULOSE SYNTHASE OPERON PROTEIN C"/>
    <property type="match status" value="1"/>
</dbReference>
<dbReference type="eggNOG" id="COG3271">
    <property type="taxonomic scope" value="Bacteria"/>
</dbReference>
<dbReference type="InterPro" id="IPR039564">
    <property type="entry name" value="Peptidase_C39-like"/>
</dbReference>
<dbReference type="InterPro" id="IPR051685">
    <property type="entry name" value="Ycf3/AcsC/BcsC/TPR_MFPF"/>
</dbReference>
<dbReference type="STRING" id="1328313.DS2_06231"/>
<dbReference type="Gene3D" id="1.25.40.10">
    <property type="entry name" value="Tetratricopeptide repeat domain"/>
    <property type="match status" value="1"/>
</dbReference>
<evidence type="ECO:0000256" key="3">
    <source>
        <dbReference type="PROSITE-ProRule" id="PRU00339"/>
    </source>
</evidence>
<feature type="domain" description="Peptidase C39" evidence="5">
    <location>
        <begin position="54"/>
        <end position="185"/>
    </location>
</feature>
<dbReference type="RefSeq" id="WP_035013820.1">
    <property type="nucleotide sequence ID" value="NZ_ARZY01000008.1"/>
</dbReference>
<sequence length="328" mass="37124">MLLRLAQQLVTIAALLAFVVGCSSTPQTQSLIHNPPSSLNNQLTKQLNVPFFAQQDYFCGPTTLAEIFNYYGHSTTPEQVAPTVFLPKRQGSLQIEMTAATRKNGLLAYSVNGSLEQLVQLVHDNIPVIVLQNLSVEWQPLWHYAVVIGFDIPRKKIIMHSGTNQARAVDMAVFERTWRRADYWLLAPLTIEKNSQALEPLTYLTAAHDFSKVKQHSHAVNFLQQAIINWPDYWLSYFMLANHYLQQQQPELALKWFSQGLEYGKTHTDYLNNYAYTLSQLGCHKQAVETIEQALLLKPNDTSLTSSYQEILSASKSVLSDVASKKCH</sequence>
<feature type="repeat" description="TPR" evidence="3">
    <location>
        <begin position="268"/>
        <end position="301"/>
    </location>
</feature>
<dbReference type="PROSITE" id="PS50990">
    <property type="entry name" value="PEPTIDASE_C39"/>
    <property type="match status" value="1"/>
</dbReference>
<keyword evidence="1" id="KW-0677">Repeat</keyword>
<accession>W7QG35</accession>
<name>W7QG35_9ALTE</name>
<dbReference type="GO" id="GO:0008233">
    <property type="term" value="F:peptidase activity"/>
    <property type="evidence" value="ECO:0007669"/>
    <property type="project" value="InterPro"/>
</dbReference>
<dbReference type="GO" id="GO:0016020">
    <property type="term" value="C:membrane"/>
    <property type="evidence" value="ECO:0007669"/>
    <property type="project" value="InterPro"/>
</dbReference>
<comment type="caution">
    <text evidence="6">The sequence shown here is derived from an EMBL/GenBank/DDBJ whole genome shotgun (WGS) entry which is preliminary data.</text>
</comment>
<dbReference type="Proteomes" id="UP000019276">
    <property type="component" value="Unassembled WGS sequence"/>
</dbReference>
<dbReference type="GO" id="GO:0005524">
    <property type="term" value="F:ATP binding"/>
    <property type="evidence" value="ECO:0007669"/>
    <property type="project" value="InterPro"/>
</dbReference>
<keyword evidence="7" id="KW-1185">Reference proteome</keyword>
<evidence type="ECO:0000256" key="4">
    <source>
        <dbReference type="SAM" id="SignalP"/>
    </source>
</evidence>
<dbReference type="GO" id="GO:0006508">
    <property type="term" value="P:proteolysis"/>
    <property type="evidence" value="ECO:0007669"/>
    <property type="project" value="InterPro"/>
</dbReference>
<dbReference type="InterPro" id="IPR019734">
    <property type="entry name" value="TPR_rpt"/>
</dbReference>
<dbReference type="NCBIfam" id="NF033920">
    <property type="entry name" value="C39_PA2778_fam"/>
    <property type="match status" value="1"/>
</dbReference>
<evidence type="ECO:0000256" key="2">
    <source>
        <dbReference type="ARBA" id="ARBA00022803"/>
    </source>
</evidence>
<dbReference type="SUPFAM" id="SSF48452">
    <property type="entry name" value="TPR-like"/>
    <property type="match status" value="1"/>
</dbReference>
<proteinExistence type="predicted"/>
<dbReference type="PROSITE" id="PS51257">
    <property type="entry name" value="PROKAR_LIPOPROTEIN"/>
    <property type="match status" value="1"/>
</dbReference>
<dbReference type="OrthoDB" id="5611441at2"/>
<protein>
    <recommendedName>
        <fullName evidence="5">Peptidase C39 domain-containing protein</fullName>
    </recommendedName>
</protein>
<evidence type="ECO:0000313" key="7">
    <source>
        <dbReference type="Proteomes" id="UP000019276"/>
    </source>
</evidence>
<dbReference type="InterPro" id="IPR011990">
    <property type="entry name" value="TPR-like_helical_dom_sf"/>
</dbReference>
<evidence type="ECO:0000256" key="1">
    <source>
        <dbReference type="ARBA" id="ARBA00022737"/>
    </source>
</evidence>
<keyword evidence="2 3" id="KW-0802">TPR repeat</keyword>
<dbReference type="PANTHER" id="PTHR44943:SF8">
    <property type="entry name" value="TPR REPEAT-CONTAINING PROTEIN MJ0263"/>
    <property type="match status" value="1"/>
</dbReference>
<dbReference type="Pfam" id="PF13529">
    <property type="entry name" value="Peptidase_C39_2"/>
    <property type="match status" value="1"/>
</dbReference>
<dbReference type="Pfam" id="PF13181">
    <property type="entry name" value="TPR_8"/>
    <property type="match status" value="1"/>
</dbReference>
<reference evidence="6 7" key="1">
    <citation type="journal article" date="2014" name="Genome Announc.">
        <title>Draft Genome Sequence of the Agar-Degrading Bacterium Catenovulum sp. Strain DS-2, Isolated from Intestines of Haliotis diversicolor.</title>
        <authorList>
            <person name="Shan D."/>
            <person name="Li X."/>
            <person name="Gu Z."/>
            <person name="Wei G."/>
            <person name="Gao Z."/>
            <person name="Shao Z."/>
        </authorList>
    </citation>
    <scope>NUCLEOTIDE SEQUENCE [LARGE SCALE GENOMIC DNA]</scope>
    <source>
        <strain evidence="6 7">DS-2</strain>
    </source>
</reference>
<evidence type="ECO:0000259" key="5">
    <source>
        <dbReference type="PROSITE" id="PS50990"/>
    </source>
</evidence>